<dbReference type="EMBL" id="VLKR01000026">
    <property type="protein sequence ID" value="TWI16809.1"/>
    <property type="molecule type" value="Genomic_DNA"/>
</dbReference>
<dbReference type="AlphaFoldDB" id="A0A562MA36"/>
<dbReference type="Proteomes" id="UP000315908">
    <property type="component" value="Unassembled WGS sequence"/>
</dbReference>
<accession>A0A562MA36</accession>
<gene>
    <name evidence="1" type="ORF">IQ31_04157</name>
</gene>
<organism evidence="1 2">
    <name type="scientific">Sphingobacterium siyangense</name>
    <dbReference type="NCBI Taxonomy" id="459529"/>
    <lineage>
        <taxon>Bacteria</taxon>
        <taxon>Pseudomonadati</taxon>
        <taxon>Bacteroidota</taxon>
        <taxon>Sphingobacteriia</taxon>
        <taxon>Sphingobacteriales</taxon>
        <taxon>Sphingobacteriaceae</taxon>
        <taxon>Sphingobacterium</taxon>
    </lineage>
</organism>
<proteinExistence type="predicted"/>
<reference evidence="1 2" key="1">
    <citation type="journal article" date="2015" name="Stand. Genomic Sci.">
        <title>Genomic Encyclopedia of Bacterial and Archaeal Type Strains, Phase III: the genomes of soil and plant-associated and newly described type strains.</title>
        <authorList>
            <person name="Whitman W.B."/>
            <person name="Woyke T."/>
            <person name="Klenk H.P."/>
            <person name="Zhou Y."/>
            <person name="Lilburn T.G."/>
            <person name="Beck B.J."/>
            <person name="De Vos P."/>
            <person name="Vandamme P."/>
            <person name="Eisen J.A."/>
            <person name="Garrity G."/>
            <person name="Hugenholtz P."/>
            <person name="Kyrpides N.C."/>
        </authorList>
    </citation>
    <scope>NUCLEOTIDE SEQUENCE [LARGE SCALE GENOMIC DNA]</scope>
    <source>
        <strain evidence="1 2">CGMCC 1.6855</strain>
    </source>
</reference>
<evidence type="ECO:0000313" key="2">
    <source>
        <dbReference type="Proteomes" id="UP000315908"/>
    </source>
</evidence>
<sequence length="81" mass="9422">MPPLHLLNVFILPIKNSPNYAKTDRFTKNPLRIFFSHTTSSLHPSRYLNPIEAGALSKLTISLHLRRPIFHTTFVLQRTRK</sequence>
<evidence type="ECO:0000313" key="1">
    <source>
        <dbReference type="EMBL" id="TWI16809.1"/>
    </source>
</evidence>
<protein>
    <submittedName>
        <fullName evidence="1">Uncharacterized protein</fullName>
    </submittedName>
</protein>
<comment type="caution">
    <text evidence="1">The sequence shown here is derived from an EMBL/GenBank/DDBJ whole genome shotgun (WGS) entry which is preliminary data.</text>
</comment>
<name>A0A562MA36_9SPHI</name>